<organism evidence="2 3">
    <name type="scientific">Ollibium composti</name>
    <dbReference type="NCBI Taxonomy" id="2675109"/>
    <lineage>
        <taxon>Bacteria</taxon>
        <taxon>Pseudomonadati</taxon>
        <taxon>Pseudomonadota</taxon>
        <taxon>Alphaproteobacteria</taxon>
        <taxon>Hyphomicrobiales</taxon>
        <taxon>Phyllobacteriaceae</taxon>
        <taxon>Ollibium</taxon>
    </lineage>
</organism>
<comment type="caution">
    <text evidence="2">The sequence shown here is derived from an EMBL/GenBank/DDBJ whole genome shotgun (WGS) entry which is preliminary data.</text>
</comment>
<feature type="region of interest" description="Disordered" evidence="1">
    <location>
        <begin position="43"/>
        <end position="69"/>
    </location>
</feature>
<protein>
    <submittedName>
        <fullName evidence="2">Host attachment protein</fullName>
    </submittedName>
</protein>
<evidence type="ECO:0000313" key="2">
    <source>
        <dbReference type="EMBL" id="THF54939.1"/>
    </source>
</evidence>
<sequence length="149" mass="16886">MNDVILKRGLWVVVADGEKALFLKNEGDAKFPDFQLVQEMAQDNPATREQGAERPGRYSNGPSPHNSAFAETDWHRLSKERFADDIAERLYKLAHEGKFDALILIAPPRLLGEMRKKLHKEVLDRLSAEIPKTLTNQPVWDIEAILKAA</sequence>
<dbReference type="InterPro" id="IPR041374">
    <property type="entry name" value="BaeRF_family12"/>
</dbReference>
<evidence type="ECO:0000313" key="3">
    <source>
        <dbReference type="Proteomes" id="UP000306441"/>
    </source>
</evidence>
<dbReference type="RefSeq" id="WP_136359947.1">
    <property type="nucleotide sequence ID" value="NZ_SSNY01000014.1"/>
</dbReference>
<keyword evidence="3" id="KW-1185">Reference proteome</keyword>
<accession>A0ABY2Q4E0</accession>
<proteinExistence type="predicted"/>
<dbReference type="EMBL" id="SSNY01000014">
    <property type="protein sequence ID" value="THF54939.1"/>
    <property type="molecule type" value="Genomic_DNA"/>
</dbReference>
<name>A0ABY2Q4E0_9HYPH</name>
<dbReference type="Proteomes" id="UP000306441">
    <property type="component" value="Unassembled WGS sequence"/>
</dbReference>
<dbReference type="Pfam" id="PF18856">
    <property type="entry name" value="baeRF_family12"/>
    <property type="match status" value="1"/>
</dbReference>
<reference evidence="2 3" key="1">
    <citation type="submission" date="2019-04" db="EMBL/GenBank/DDBJ databases">
        <title>Mesorhizobium composti sp. nov., isolated from compost.</title>
        <authorList>
            <person name="Lin S.-Y."/>
            <person name="Hameed A."/>
            <person name="Hsieh Y.-T."/>
            <person name="Young C.-C."/>
        </authorList>
    </citation>
    <scope>NUCLEOTIDE SEQUENCE [LARGE SCALE GENOMIC DNA]</scope>
    <source>
        <strain evidence="2 3">CC-YTH430</strain>
    </source>
</reference>
<evidence type="ECO:0000256" key="1">
    <source>
        <dbReference type="SAM" id="MobiDB-lite"/>
    </source>
</evidence>
<gene>
    <name evidence="2" type="ORF">E6C48_19975</name>
</gene>